<comment type="pathway">
    <text evidence="1">Amino-acid biosynthesis; L-arginine biosynthesis; L-arginine from L-ornithine and carbamoyl phosphate: step 2/3.</text>
</comment>
<comment type="subunit">
    <text evidence="2">Homotetramer.</text>
</comment>
<dbReference type="AlphaFoldDB" id="A0A7S4UT74"/>
<evidence type="ECO:0000259" key="12">
    <source>
        <dbReference type="Pfam" id="PF20979"/>
    </source>
</evidence>
<dbReference type="GO" id="GO:0000050">
    <property type="term" value="P:urea cycle"/>
    <property type="evidence" value="ECO:0007669"/>
    <property type="project" value="TreeGrafter"/>
</dbReference>
<dbReference type="Gene3D" id="3.90.1260.10">
    <property type="entry name" value="Argininosuccinate synthetase, chain A, domain 2"/>
    <property type="match status" value="1"/>
</dbReference>
<reference evidence="13" key="1">
    <citation type="submission" date="2021-01" db="EMBL/GenBank/DDBJ databases">
        <authorList>
            <person name="Corre E."/>
            <person name="Pelletier E."/>
            <person name="Niang G."/>
            <person name="Scheremetjew M."/>
            <person name="Finn R."/>
            <person name="Kale V."/>
            <person name="Holt S."/>
            <person name="Cochrane G."/>
            <person name="Meng A."/>
            <person name="Brown T."/>
            <person name="Cohen L."/>
        </authorList>
    </citation>
    <scope>NUCLEOTIDE SEQUENCE</scope>
    <source>
        <strain evidence="13">CCMP 2712</strain>
    </source>
</reference>
<evidence type="ECO:0000256" key="2">
    <source>
        <dbReference type="ARBA" id="ARBA00011881"/>
    </source>
</evidence>
<dbReference type="InterPro" id="IPR048267">
    <property type="entry name" value="Arginosuc_syn_N"/>
</dbReference>
<dbReference type="InterPro" id="IPR023434">
    <property type="entry name" value="Arginosuc_synth_type_1_subfam"/>
</dbReference>
<evidence type="ECO:0000256" key="9">
    <source>
        <dbReference type="ARBA" id="ARBA00022840"/>
    </source>
</evidence>
<dbReference type="EMBL" id="HBKN01039993">
    <property type="protein sequence ID" value="CAE2327830.1"/>
    <property type="molecule type" value="Transcribed_RNA"/>
</dbReference>
<keyword evidence="9" id="KW-0067">ATP-binding</keyword>
<dbReference type="UniPathway" id="UPA00068">
    <property type="reaction ID" value="UER00113"/>
</dbReference>
<dbReference type="InterPro" id="IPR018223">
    <property type="entry name" value="Arginosuc_synth_CS"/>
</dbReference>
<evidence type="ECO:0000256" key="8">
    <source>
        <dbReference type="ARBA" id="ARBA00022741"/>
    </source>
</evidence>
<sequence>MLSLVRARAVRAASTSMKRSMSSSAPSGSNKRLVLAYSGGLDTSTQLRWLADKGYEVIAFTANLGQGGGIVEEDFSGIEEKALKSGAVKAYVLDLQEDFVKNYVFPIIRSNAIYESRYLLGTSLARPCISKAQVAIAKKEGCKYVSHGSTGKGNDQVRFELSTYALAAGLECVVPWRIPEFYNKFQGRQDLLAFAKERGIPIAMDAGNRPPYSMDDNMFHISFESGVLEDPAATPPESTHKYTTPLAKCKETHDDVQIWFEKGDPIKVKNLNTGEEASTPANILKFLNRIGGQHAIGRIDIVENRYVGIKSRGVYETPGGTILRAAHLDIEALTLDREVLRIRDMLSLKYSELVYNGFWFSPEMEFLQHSMDFTQRHVNGEVRLRLFRGNAIVLGRSSPNSLYNKDIVSMDVEGGFDVSHSEGFIRTQARRLQAYRNMAYPKGRDLPSV</sequence>
<dbReference type="InterPro" id="IPR001518">
    <property type="entry name" value="Arginosuc_synth"/>
</dbReference>
<dbReference type="NCBIfam" id="NF001770">
    <property type="entry name" value="PRK00509.1"/>
    <property type="match status" value="1"/>
</dbReference>
<keyword evidence="5" id="KW-0055">Arginine biosynthesis</keyword>
<dbReference type="FunFam" id="3.90.1260.10:FF:000003">
    <property type="entry name" value="Argininosuccinate synthase"/>
    <property type="match status" value="1"/>
</dbReference>
<evidence type="ECO:0000256" key="3">
    <source>
        <dbReference type="ARBA" id="ARBA00012286"/>
    </source>
</evidence>
<evidence type="ECO:0000313" key="13">
    <source>
        <dbReference type="EMBL" id="CAE2327830.1"/>
    </source>
</evidence>
<keyword evidence="8" id="KW-0547">Nucleotide-binding</keyword>
<keyword evidence="6" id="KW-0436">Ligase</keyword>
<feature type="domain" description="Arginosuccinate synthase-like N-terminal" evidence="11">
    <location>
        <begin position="32"/>
        <end position="201"/>
    </location>
</feature>
<dbReference type="PANTHER" id="PTHR11587:SF2">
    <property type="entry name" value="ARGININOSUCCINATE SYNTHASE"/>
    <property type="match status" value="1"/>
</dbReference>
<name>A0A7S4UT74_GUITH</name>
<dbReference type="EC" id="6.3.4.5" evidence="3"/>
<protein>
    <recommendedName>
        <fullName evidence="4">Argininosuccinate synthase</fullName>
        <ecNumber evidence="3">6.3.4.5</ecNumber>
    </recommendedName>
    <alternativeName>
        <fullName evidence="10">Citrulline--aspartate ligase</fullName>
    </alternativeName>
</protein>
<dbReference type="FunFam" id="3.40.50.620:FF:000019">
    <property type="entry name" value="Argininosuccinate synthase"/>
    <property type="match status" value="1"/>
</dbReference>
<evidence type="ECO:0000256" key="4">
    <source>
        <dbReference type="ARBA" id="ARBA00014810"/>
    </source>
</evidence>
<evidence type="ECO:0000256" key="10">
    <source>
        <dbReference type="ARBA" id="ARBA00029916"/>
    </source>
</evidence>
<dbReference type="CDD" id="cd01999">
    <property type="entry name" value="ASS"/>
    <property type="match status" value="1"/>
</dbReference>
<dbReference type="GO" id="GO:0004055">
    <property type="term" value="F:argininosuccinate synthase activity"/>
    <property type="evidence" value="ECO:0007669"/>
    <property type="project" value="UniProtKB-EC"/>
</dbReference>
<dbReference type="Pfam" id="PF00764">
    <property type="entry name" value="Arginosuc_synth"/>
    <property type="match status" value="1"/>
</dbReference>
<dbReference type="SUPFAM" id="SSF52402">
    <property type="entry name" value="Adenine nucleotide alpha hydrolases-like"/>
    <property type="match status" value="1"/>
</dbReference>
<organism evidence="13">
    <name type="scientific">Guillardia theta</name>
    <name type="common">Cryptophyte</name>
    <name type="synonym">Cryptomonas phi</name>
    <dbReference type="NCBI Taxonomy" id="55529"/>
    <lineage>
        <taxon>Eukaryota</taxon>
        <taxon>Cryptophyceae</taxon>
        <taxon>Pyrenomonadales</taxon>
        <taxon>Geminigeraceae</taxon>
        <taxon>Guillardia</taxon>
    </lineage>
</organism>
<dbReference type="HAMAP" id="MF_00005">
    <property type="entry name" value="Arg_succ_synth_type1"/>
    <property type="match status" value="1"/>
</dbReference>
<evidence type="ECO:0000256" key="6">
    <source>
        <dbReference type="ARBA" id="ARBA00022598"/>
    </source>
</evidence>
<gene>
    <name evidence="13" type="ORF">GTHE00462_LOCUS31287</name>
</gene>
<dbReference type="InterPro" id="IPR048268">
    <property type="entry name" value="Arginosuc_syn_C"/>
</dbReference>
<evidence type="ECO:0000256" key="5">
    <source>
        <dbReference type="ARBA" id="ARBA00022571"/>
    </source>
</evidence>
<dbReference type="PANTHER" id="PTHR11587">
    <property type="entry name" value="ARGININOSUCCINATE SYNTHASE"/>
    <property type="match status" value="1"/>
</dbReference>
<evidence type="ECO:0000256" key="1">
    <source>
        <dbReference type="ARBA" id="ARBA00004967"/>
    </source>
</evidence>
<dbReference type="InterPro" id="IPR014729">
    <property type="entry name" value="Rossmann-like_a/b/a_fold"/>
</dbReference>
<dbReference type="Pfam" id="PF20979">
    <property type="entry name" value="Arginosuc_syn_C"/>
    <property type="match status" value="1"/>
</dbReference>
<dbReference type="InterPro" id="IPR024074">
    <property type="entry name" value="AS_cat/multimer_dom_body"/>
</dbReference>
<evidence type="ECO:0000256" key="7">
    <source>
        <dbReference type="ARBA" id="ARBA00022605"/>
    </source>
</evidence>
<dbReference type="GO" id="GO:0000053">
    <property type="term" value="P:argininosuccinate metabolic process"/>
    <property type="evidence" value="ECO:0007669"/>
    <property type="project" value="TreeGrafter"/>
</dbReference>
<accession>A0A7S4UT74</accession>
<feature type="domain" description="Arginosuccinate synthase C-terminal" evidence="12">
    <location>
        <begin position="212"/>
        <end position="433"/>
    </location>
</feature>
<dbReference type="NCBIfam" id="TIGR00032">
    <property type="entry name" value="argG"/>
    <property type="match status" value="1"/>
</dbReference>
<keyword evidence="7" id="KW-0028">Amino-acid biosynthesis</keyword>
<dbReference type="GO" id="GO:0006526">
    <property type="term" value="P:L-arginine biosynthetic process"/>
    <property type="evidence" value="ECO:0007669"/>
    <property type="project" value="UniProtKB-UniPathway"/>
</dbReference>
<evidence type="ECO:0000259" key="11">
    <source>
        <dbReference type="Pfam" id="PF00764"/>
    </source>
</evidence>
<dbReference type="SUPFAM" id="SSF69864">
    <property type="entry name" value="Argininosuccinate synthetase, C-terminal domain"/>
    <property type="match status" value="1"/>
</dbReference>
<dbReference type="PROSITE" id="PS00564">
    <property type="entry name" value="ARGININOSUCCIN_SYN_1"/>
    <property type="match status" value="1"/>
</dbReference>
<dbReference type="PROSITE" id="PS00565">
    <property type="entry name" value="ARGININOSUCCIN_SYN_2"/>
    <property type="match status" value="1"/>
</dbReference>
<dbReference type="GO" id="GO:0005737">
    <property type="term" value="C:cytoplasm"/>
    <property type="evidence" value="ECO:0007669"/>
    <property type="project" value="TreeGrafter"/>
</dbReference>
<proteinExistence type="inferred from homology"/>
<dbReference type="GO" id="GO:0005524">
    <property type="term" value="F:ATP binding"/>
    <property type="evidence" value="ECO:0007669"/>
    <property type="project" value="UniProtKB-KW"/>
</dbReference>
<dbReference type="Gene3D" id="3.40.50.620">
    <property type="entry name" value="HUPs"/>
    <property type="match status" value="1"/>
</dbReference>